<gene>
    <name evidence="9" type="ORF">FRX57_05815</name>
</gene>
<feature type="transmembrane region" description="Helical" evidence="8">
    <location>
        <begin position="144"/>
        <end position="163"/>
    </location>
</feature>
<feature type="transmembrane region" description="Helical" evidence="8">
    <location>
        <begin position="251"/>
        <end position="275"/>
    </location>
</feature>
<feature type="transmembrane region" description="Helical" evidence="8">
    <location>
        <begin position="200"/>
        <end position="217"/>
    </location>
</feature>
<feature type="transmembrane region" description="Helical" evidence="8">
    <location>
        <begin position="330"/>
        <end position="347"/>
    </location>
</feature>
<keyword evidence="2" id="KW-1003">Cell membrane</keyword>
<sequence>MVPFTIEYVLILIGTLLLSLILTPLVRFFAFRVGAVDKPNARRINKVPMPSAGGLAIILAFMATSLIMMPQVLKNRLFDQSYFDYILPVMLAGLFVGLVGLIDDMYELTPRVKLLGIFLAASLVWYCTDFHFDSFKIPFGGPLILFDTFWTFLLTVLWIVSVTNAINLIDGLDGLVSGVSIISLITMGLVSNFFLPVPDFYLTMTIFVLVAAIAGFFPYNYHPAIIYLGDTGALFIGFMIGVLSLQGLKNATAVAVVTPVIILGVPIMDTIVAIIRRKLSGQKISQADKRHLHHRLLSMGFTHRGAVFVVYGIAILFSLTSLLLNVSSRLGGILLMIGLAFGLEIFIEGLEIWGVNKTPLFNLLKFIGNSDYRQAALLKWQSRGK</sequence>
<dbReference type="CDD" id="cd06853">
    <property type="entry name" value="GT_WecA_like"/>
    <property type="match status" value="1"/>
</dbReference>
<keyword evidence="6 8" id="KW-0472">Membrane</keyword>
<proteinExistence type="predicted"/>
<feature type="transmembrane region" description="Helical" evidence="8">
    <location>
        <begin position="114"/>
        <end position="132"/>
    </location>
</feature>
<evidence type="ECO:0000256" key="5">
    <source>
        <dbReference type="ARBA" id="ARBA00022989"/>
    </source>
</evidence>
<dbReference type="GO" id="GO:0016780">
    <property type="term" value="F:phosphotransferase activity, for other substituted phosphate groups"/>
    <property type="evidence" value="ECO:0007669"/>
    <property type="project" value="InterPro"/>
</dbReference>
<dbReference type="GO" id="GO:0044038">
    <property type="term" value="P:cell wall macromolecule biosynthetic process"/>
    <property type="evidence" value="ECO:0007669"/>
    <property type="project" value="TreeGrafter"/>
</dbReference>
<keyword evidence="7" id="KW-0479">Metal-binding</keyword>
<accession>A0A5C5SCK7</accession>
<evidence type="ECO:0000256" key="1">
    <source>
        <dbReference type="ARBA" id="ARBA00004651"/>
    </source>
</evidence>
<dbReference type="PROSITE" id="PS01348">
    <property type="entry name" value="MRAY_2"/>
    <property type="match status" value="1"/>
</dbReference>
<comment type="subcellular location">
    <subcellularLocation>
        <location evidence="1">Cell membrane</location>
        <topology evidence="1">Multi-pass membrane protein</topology>
    </subcellularLocation>
</comment>
<dbReference type="Proteomes" id="UP000317430">
    <property type="component" value="Unassembled WGS sequence"/>
</dbReference>
<dbReference type="GO" id="GO:0071555">
    <property type="term" value="P:cell wall organization"/>
    <property type="evidence" value="ECO:0007669"/>
    <property type="project" value="TreeGrafter"/>
</dbReference>
<feature type="binding site" evidence="7">
    <location>
        <position position="230"/>
    </location>
    <ligand>
        <name>Mg(2+)</name>
        <dbReference type="ChEBI" id="CHEBI:18420"/>
    </ligand>
</feature>
<keyword evidence="7" id="KW-0460">Magnesium</keyword>
<keyword evidence="10" id="KW-1185">Reference proteome</keyword>
<dbReference type="PANTHER" id="PTHR22926">
    <property type="entry name" value="PHOSPHO-N-ACETYLMURAMOYL-PENTAPEPTIDE-TRANSFERASE"/>
    <property type="match status" value="1"/>
</dbReference>
<dbReference type="AlphaFoldDB" id="A0A5C5SCK7"/>
<dbReference type="OrthoDB" id="9783652at2"/>
<evidence type="ECO:0000256" key="8">
    <source>
        <dbReference type="SAM" id="Phobius"/>
    </source>
</evidence>
<feature type="binding site" evidence="7">
    <location>
        <position position="167"/>
    </location>
    <ligand>
        <name>Mg(2+)</name>
        <dbReference type="ChEBI" id="CHEBI:18420"/>
    </ligand>
</feature>
<protein>
    <submittedName>
        <fullName evidence="9">Undecaprenyl/decaprenyl-phosphate alpha-N-acetylglucosaminyl 1-phosphate transferase</fullName>
    </submittedName>
</protein>
<comment type="cofactor">
    <cofactor evidence="7">
        <name>Mg(2+)</name>
        <dbReference type="ChEBI" id="CHEBI:18420"/>
    </cofactor>
</comment>
<feature type="transmembrane region" description="Helical" evidence="8">
    <location>
        <begin position="6"/>
        <end position="30"/>
    </location>
</feature>
<comment type="caution">
    <text evidence="9">The sequence shown here is derived from an EMBL/GenBank/DDBJ whole genome shotgun (WGS) entry which is preliminary data.</text>
</comment>
<organism evidence="9 10">
    <name type="scientific">Streptococcus cuniculipharyngis</name>
    <dbReference type="NCBI Taxonomy" id="1562651"/>
    <lineage>
        <taxon>Bacteria</taxon>
        <taxon>Bacillati</taxon>
        <taxon>Bacillota</taxon>
        <taxon>Bacilli</taxon>
        <taxon>Lactobacillales</taxon>
        <taxon>Streptococcaceae</taxon>
        <taxon>Streptococcus</taxon>
    </lineage>
</organism>
<dbReference type="GO" id="GO:0005886">
    <property type="term" value="C:plasma membrane"/>
    <property type="evidence" value="ECO:0007669"/>
    <property type="project" value="UniProtKB-SubCell"/>
</dbReference>
<feature type="transmembrane region" description="Helical" evidence="8">
    <location>
        <begin position="85"/>
        <end position="102"/>
    </location>
</feature>
<evidence type="ECO:0000256" key="4">
    <source>
        <dbReference type="ARBA" id="ARBA00022692"/>
    </source>
</evidence>
<dbReference type="RefSeq" id="WP_146567615.1">
    <property type="nucleotide sequence ID" value="NZ_VOHL01000004.1"/>
</dbReference>
<dbReference type="PANTHER" id="PTHR22926:SF3">
    <property type="entry name" value="UNDECAPRENYL-PHOSPHATE ALPHA-N-ACETYLGLUCOSAMINYL 1-PHOSPHATE TRANSFERASE"/>
    <property type="match status" value="1"/>
</dbReference>
<evidence type="ECO:0000313" key="9">
    <source>
        <dbReference type="EMBL" id="TWS97435.1"/>
    </source>
</evidence>
<feature type="transmembrane region" description="Helical" evidence="8">
    <location>
        <begin position="296"/>
        <end position="324"/>
    </location>
</feature>
<feature type="transmembrane region" description="Helical" evidence="8">
    <location>
        <begin position="51"/>
        <end position="73"/>
    </location>
</feature>
<evidence type="ECO:0000256" key="2">
    <source>
        <dbReference type="ARBA" id="ARBA00022475"/>
    </source>
</evidence>
<dbReference type="InterPro" id="IPR018480">
    <property type="entry name" value="PNAcMuramoyl-5peptid_Trfase_CS"/>
</dbReference>
<dbReference type="Pfam" id="PF00953">
    <property type="entry name" value="Glycos_transf_4"/>
    <property type="match status" value="1"/>
</dbReference>
<dbReference type="GO" id="GO:0009103">
    <property type="term" value="P:lipopolysaccharide biosynthetic process"/>
    <property type="evidence" value="ECO:0007669"/>
    <property type="project" value="TreeGrafter"/>
</dbReference>
<evidence type="ECO:0000256" key="3">
    <source>
        <dbReference type="ARBA" id="ARBA00022679"/>
    </source>
</evidence>
<keyword evidence="5 8" id="KW-1133">Transmembrane helix</keyword>
<evidence type="ECO:0000256" key="7">
    <source>
        <dbReference type="PIRSR" id="PIRSR600715-1"/>
    </source>
</evidence>
<keyword evidence="3 9" id="KW-0808">Transferase</keyword>
<keyword evidence="4 8" id="KW-0812">Transmembrane</keyword>
<feature type="transmembrane region" description="Helical" evidence="8">
    <location>
        <begin position="175"/>
        <end position="194"/>
    </location>
</feature>
<reference evidence="9 10" key="1">
    <citation type="submission" date="2019-08" db="EMBL/GenBank/DDBJ databases">
        <authorList>
            <person name="Lei W."/>
        </authorList>
    </citation>
    <scope>NUCLEOTIDE SEQUENCE [LARGE SCALE GENOMIC DNA]</scope>
    <source>
        <strain evidence="9 10">CCUG 66496</strain>
    </source>
</reference>
<evidence type="ECO:0000313" key="10">
    <source>
        <dbReference type="Proteomes" id="UP000317430"/>
    </source>
</evidence>
<name>A0A5C5SCK7_9STRE</name>
<evidence type="ECO:0000256" key="6">
    <source>
        <dbReference type="ARBA" id="ARBA00023136"/>
    </source>
</evidence>
<dbReference type="InterPro" id="IPR000715">
    <property type="entry name" value="Glycosyl_transferase_4"/>
</dbReference>
<dbReference type="GO" id="GO:0046872">
    <property type="term" value="F:metal ion binding"/>
    <property type="evidence" value="ECO:0007669"/>
    <property type="project" value="UniProtKB-KW"/>
</dbReference>
<dbReference type="EMBL" id="VOHL01000004">
    <property type="protein sequence ID" value="TWS97435.1"/>
    <property type="molecule type" value="Genomic_DNA"/>
</dbReference>
<feature type="transmembrane region" description="Helical" evidence="8">
    <location>
        <begin position="224"/>
        <end position="245"/>
    </location>
</feature>